<keyword evidence="4" id="KW-0175">Coiled coil</keyword>
<proteinExistence type="predicted"/>
<dbReference type="Gene3D" id="1.20.5.1930">
    <property type="match status" value="1"/>
</dbReference>
<dbReference type="RefSeq" id="WP_183971209.1">
    <property type="nucleotide sequence ID" value="NZ_JACIBY010000001.1"/>
</dbReference>
<dbReference type="EMBL" id="JACIBY010000001">
    <property type="protein sequence ID" value="MBB3836456.1"/>
    <property type="molecule type" value="Genomic_DNA"/>
</dbReference>
<reference evidence="7 8" key="1">
    <citation type="submission" date="2020-08" db="EMBL/GenBank/DDBJ databases">
        <title>Genomic Encyclopedia of Type Strains, Phase IV (KMG-IV): sequencing the most valuable type-strain genomes for metagenomic binning, comparative biology and taxonomic classification.</title>
        <authorList>
            <person name="Goeker M."/>
        </authorList>
    </citation>
    <scope>NUCLEOTIDE SEQUENCE [LARGE SCALE GENOMIC DNA]</scope>
    <source>
        <strain evidence="7 8">DSM 17976</strain>
    </source>
</reference>
<evidence type="ECO:0000256" key="4">
    <source>
        <dbReference type="SAM" id="Coils"/>
    </source>
</evidence>
<dbReference type="Pfam" id="PF02518">
    <property type="entry name" value="HATPase_c"/>
    <property type="match status" value="1"/>
</dbReference>
<evidence type="ECO:0000256" key="1">
    <source>
        <dbReference type="ARBA" id="ARBA00022679"/>
    </source>
</evidence>
<keyword evidence="5" id="KW-0472">Membrane</keyword>
<dbReference type="GO" id="GO:0000155">
    <property type="term" value="F:phosphorelay sensor kinase activity"/>
    <property type="evidence" value="ECO:0007669"/>
    <property type="project" value="InterPro"/>
</dbReference>
<dbReference type="InterPro" id="IPR036890">
    <property type="entry name" value="HATPase_C_sf"/>
</dbReference>
<evidence type="ECO:0000259" key="6">
    <source>
        <dbReference type="PROSITE" id="PS50109"/>
    </source>
</evidence>
<comment type="caution">
    <text evidence="7">The sequence shown here is derived from an EMBL/GenBank/DDBJ whole genome shotgun (WGS) entry which is preliminary data.</text>
</comment>
<feature type="transmembrane region" description="Helical" evidence="5">
    <location>
        <begin position="12"/>
        <end position="32"/>
    </location>
</feature>
<dbReference type="InterPro" id="IPR011712">
    <property type="entry name" value="Sig_transdc_His_kin_sub3_dim/P"/>
</dbReference>
<dbReference type="GO" id="GO:0016020">
    <property type="term" value="C:membrane"/>
    <property type="evidence" value="ECO:0007669"/>
    <property type="project" value="InterPro"/>
</dbReference>
<evidence type="ECO:0000256" key="3">
    <source>
        <dbReference type="ARBA" id="ARBA00023012"/>
    </source>
</evidence>
<keyword evidence="2 7" id="KW-0418">Kinase</keyword>
<dbReference type="PANTHER" id="PTHR24421">
    <property type="entry name" value="NITRATE/NITRITE SENSOR PROTEIN NARX-RELATED"/>
    <property type="match status" value="1"/>
</dbReference>
<dbReference type="CDD" id="cd16917">
    <property type="entry name" value="HATPase_UhpB-NarQ-NarX-like"/>
    <property type="match status" value="1"/>
</dbReference>
<feature type="transmembrane region" description="Helical" evidence="5">
    <location>
        <begin position="183"/>
        <end position="205"/>
    </location>
</feature>
<feature type="domain" description="Histidine kinase" evidence="6">
    <location>
        <begin position="282"/>
        <end position="480"/>
    </location>
</feature>
<keyword evidence="1" id="KW-0808">Transferase</keyword>
<keyword evidence="5" id="KW-1133">Transmembrane helix</keyword>
<dbReference type="Gene3D" id="3.30.565.10">
    <property type="entry name" value="Histidine kinase-like ATPase, C-terminal domain"/>
    <property type="match status" value="1"/>
</dbReference>
<dbReference type="Pfam" id="PF07730">
    <property type="entry name" value="HisKA_3"/>
    <property type="match status" value="1"/>
</dbReference>
<keyword evidence="5" id="KW-0812">Transmembrane</keyword>
<keyword evidence="8" id="KW-1185">Reference proteome</keyword>
<dbReference type="GO" id="GO:0046983">
    <property type="term" value="F:protein dimerization activity"/>
    <property type="evidence" value="ECO:0007669"/>
    <property type="project" value="InterPro"/>
</dbReference>
<accession>A0A7W5ZIN8</accession>
<evidence type="ECO:0000256" key="2">
    <source>
        <dbReference type="ARBA" id="ARBA00022777"/>
    </source>
</evidence>
<sequence>MTTILTSKNIRYRILRAYFFSVVILFFIWLIGRVVTSEFIQEIRLDNQLYYHVNHQLTHSAILKEQLHHIAAFPSVTPAINQQFQVKVRPFYINHQALVNSYEQQDAYLGAQMEKYLQNSIPKAIQVYQKIDKQLKIAAQGNWGDKKNISEILNYIDLYESELHAIVHNYFEDMESDFSVLDIWINFALTSILSLVGIIIAFKIVKPSFTYLNQYLLQNLQSQREVNKVNLELRRVNENLKTTQQLLETEQKRSMQALQDKLTLVLEQEKYLIKGQEEERKRIAHELHDSIGQMLAGIKYGLESLKGSLPSINTCNQFRGILQLTNKTIEETRRILMGLLPSTLETFGILGAIQSLIDDLQAQHPNVHFQFFQPNTPIPPLSDWVSLGIFRIVQEALNNALKHALAKEILVEIEIEQGALTVRIVDDGSGFDLKKICRMSQSKFGIENMRQRCQLLSGDFHLESIINQGTEIKATVPLLN</sequence>
<evidence type="ECO:0000313" key="8">
    <source>
        <dbReference type="Proteomes" id="UP000541352"/>
    </source>
</evidence>
<evidence type="ECO:0000313" key="7">
    <source>
        <dbReference type="EMBL" id="MBB3836456.1"/>
    </source>
</evidence>
<name>A0A7W5ZIN8_9BACT</name>
<feature type="coiled-coil region" evidence="4">
    <location>
        <begin position="219"/>
        <end position="253"/>
    </location>
</feature>
<dbReference type="InterPro" id="IPR050482">
    <property type="entry name" value="Sensor_HK_TwoCompSys"/>
</dbReference>
<gene>
    <name evidence="7" type="ORF">FHS57_000438</name>
</gene>
<keyword evidence="3" id="KW-0902">Two-component regulatory system</keyword>
<protein>
    <submittedName>
        <fullName evidence="7">Signal transduction histidine kinase</fullName>
    </submittedName>
</protein>
<evidence type="ECO:0000256" key="5">
    <source>
        <dbReference type="SAM" id="Phobius"/>
    </source>
</evidence>
<dbReference type="SMART" id="SM00387">
    <property type="entry name" value="HATPase_c"/>
    <property type="match status" value="1"/>
</dbReference>
<dbReference type="SUPFAM" id="SSF55874">
    <property type="entry name" value="ATPase domain of HSP90 chaperone/DNA topoisomerase II/histidine kinase"/>
    <property type="match status" value="1"/>
</dbReference>
<dbReference type="Proteomes" id="UP000541352">
    <property type="component" value="Unassembled WGS sequence"/>
</dbReference>
<dbReference type="InterPro" id="IPR003594">
    <property type="entry name" value="HATPase_dom"/>
</dbReference>
<dbReference type="AlphaFoldDB" id="A0A7W5ZIN8"/>
<organism evidence="7 8">
    <name type="scientific">Runella defluvii</name>
    <dbReference type="NCBI Taxonomy" id="370973"/>
    <lineage>
        <taxon>Bacteria</taxon>
        <taxon>Pseudomonadati</taxon>
        <taxon>Bacteroidota</taxon>
        <taxon>Cytophagia</taxon>
        <taxon>Cytophagales</taxon>
        <taxon>Spirosomataceae</taxon>
        <taxon>Runella</taxon>
    </lineage>
</organism>
<dbReference type="InterPro" id="IPR005467">
    <property type="entry name" value="His_kinase_dom"/>
</dbReference>
<dbReference type="PROSITE" id="PS50109">
    <property type="entry name" value="HIS_KIN"/>
    <property type="match status" value="1"/>
</dbReference>